<gene>
    <name evidence="2" type="ORF">SAMN05192589_103189</name>
</gene>
<evidence type="ECO:0000313" key="3">
    <source>
        <dbReference type="Proteomes" id="UP000198781"/>
    </source>
</evidence>
<name>A0A1G6PCY6_9BURK</name>
<protein>
    <submittedName>
        <fullName evidence="2">Uncharacterized protein</fullName>
    </submittedName>
</protein>
<keyword evidence="1" id="KW-1133">Transmembrane helix</keyword>
<evidence type="ECO:0000313" key="2">
    <source>
        <dbReference type="EMBL" id="SDC77185.1"/>
    </source>
</evidence>
<reference evidence="2 3" key="1">
    <citation type="submission" date="2016-10" db="EMBL/GenBank/DDBJ databases">
        <authorList>
            <person name="de Groot N.N."/>
        </authorList>
    </citation>
    <scope>NUCLEOTIDE SEQUENCE [LARGE SCALE GENOMIC DNA]</scope>
    <source>
        <strain evidence="2 3">DSM 16619</strain>
    </source>
</reference>
<feature type="transmembrane region" description="Helical" evidence="1">
    <location>
        <begin position="20"/>
        <end position="41"/>
    </location>
</feature>
<dbReference type="STRING" id="187868.SAMN05192589_103189"/>
<sequence>MVEGIASNAMAVRIAPAAQLALFVAIFCLLSIVVGGMRAVPCREALIKRFERVFNIAAFAGIAAIMLIPVISIAQRFYMPSIGYAMCSELQGNPTMWFTDWVRDPTWCVRGKSLEWVNEQAREAFLRTAP</sequence>
<accession>A0A1G6PCY6</accession>
<keyword evidence="1" id="KW-0472">Membrane</keyword>
<proteinExistence type="predicted"/>
<keyword evidence="3" id="KW-1185">Reference proteome</keyword>
<keyword evidence="1" id="KW-0812">Transmembrane</keyword>
<evidence type="ECO:0000256" key="1">
    <source>
        <dbReference type="SAM" id="Phobius"/>
    </source>
</evidence>
<dbReference type="EMBL" id="FMZC01000003">
    <property type="protein sequence ID" value="SDC77185.1"/>
    <property type="molecule type" value="Genomic_DNA"/>
</dbReference>
<dbReference type="AlphaFoldDB" id="A0A1G6PCY6"/>
<feature type="transmembrane region" description="Helical" evidence="1">
    <location>
        <begin position="53"/>
        <end position="74"/>
    </location>
</feature>
<organism evidence="2 3">
    <name type="scientific">Paracidovorax valerianellae</name>
    <dbReference type="NCBI Taxonomy" id="187868"/>
    <lineage>
        <taxon>Bacteria</taxon>
        <taxon>Pseudomonadati</taxon>
        <taxon>Pseudomonadota</taxon>
        <taxon>Betaproteobacteria</taxon>
        <taxon>Burkholderiales</taxon>
        <taxon>Comamonadaceae</taxon>
        <taxon>Paracidovorax</taxon>
    </lineage>
</organism>
<dbReference type="Proteomes" id="UP000198781">
    <property type="component" value="Unassembled WGS sequence"/>
</dbReference>